<feature type="compositionally biased region" description="Low complexity" evidence="1">
    <location>
        <begin position="226"/>
        <end position="251"/>
    </location>
</feature>
<dbReference type="Proteomes" id="UP001236014">
    <property type="component" value="Chromosome"/>
</dbReference>
<feature type="compositionally biased region" description="Polar residues" evidence="1">
    <location>
        <begin position="386"/>
        <end position="396"/>
    </location>
</feature>
<feature type="region of interest" description="Disordered" evidence="1">
    <location>
        <begin position="459"/>
        <end position="480"/>
    </location>
</feature>
<evidence type="ECO:0000256" key="1">
    <source>
        <dbReference type="SAM" id="MobiDB-lite"/>
    </source>
</evidence>
<dbReference type="KEGG" id="acab:QRX50_05335"/>
<dbReference type="RefSeq" id="WP_285970849.1">
    <property type="nucleotide sequence ID" value="NZ_CP127294.1"/>
</dbReference>
<evidence type="ECO:0000313" key="2">
    <source>
        <dbReference type="EMBL" id="WIX80213.1"/>
    </source>
</evidence>
<feature type="compositionally biased region" description="Low complexity" evidence="1">
    <location>
        <begin position="128"/>
        <end position="138"/>
    </location>
</feature>
<feature type="region of interest" description="Disordered" evidence="1">
    <location>
        <begin position="1"/>
        <end position="24"/>
    </location>
</feature>
<keyword evidence="3" id="KW-1185">Reference proteome</keyword>
<feature type="compositionally biased region" description="Basic and acidic residues" evidence="1">
    <location>
        <begin position="111"/>
        <end position="121"/>
    </location>
</feature>
<protein>
    <submittedName>
        <fullName evidence="2">Uncharacterized protein</fullName>
    </submittedName>
</protein>
<dbReference type="EMBL" id="CP127294">
    <property type="protein sequence ID" value="WIX80213.1"/>
    <property type="molecule type" value="Genomic_DNA"/>
</dbReference>
<feature type="region of interest" description="Disordered" evidence="1">
    <location>
        <begin position="88"/>
        <end position="260"/>
    </location>
</feature>
<feature type="compositionally biased region" description="Polar residues" evidence="1">
    <location>
        <begin position="184"/>
        <end position="196"/>
    </location>
</feature>
<organism evidence="2 3">
    <name type="scientific">Amycolatopsis carbonis</name>
    <dbReference type="NCBI Taxonomy" id="715471"/>
    <lineage>
        <taxon>Bacteria</taxon>
        <taxon>Bacillati</taxon>
        <taxon>Actinomycetota</taxon>
        <taxon>Actinomycetes</taxon>
        <taxon>Pseudonocardiales</taxon>
        <taxon>Pseudonocardiaceae</taxon>
        <taxon>Amycolatopsis</taxon>
    </lineage>
</organism>
<feature type="compositionally biased region" description="Low complexity" evidence="1">
    <location>
        <begin position="11"/>
        <end position="24"/>
    </location>
</feature>
<name>A0A9Y2MWZ3_9PSEU</name>
<dbReference type="AlphaFoldDB" id="A0A9Y2MWZ3"/>
<accession>A0A9Y2MWZ3</accession>
<sequence length="480" mass="45558">MAAARTGTPLVSSADPGSAPAVVASALPPAGAPATGSGSSGLASVRRPRPWAAPLARPAARIALAGGLTLAGWLLGALVAGAGAEAAEQPHGDASGNTVATAPGHTGRTGQAREHRREPRGHPWHGVSTGSTADSGAAGTSGGGTDSASTSGEAVGSDAAAPSASDTSASDQAATPAISDDSTDSAATTGASQSGDTAGPAQVVPDGSGAAKQHETGDCDGTPHSATDQTTTDTTATDPATAPGTTGTTDTEAPLRVTPSQHGGLLGGLLGGVLGLVGNTVHSITGVVGTVGDVGETVLPPVTTVPGGEYAPPLIPIGDVLGPVFSGGTVSGGVTATVPEPAVQPGAVVSAEVPVVVPQPAPVTVPKAAGLVHYPSVAHLIPVQQRGTGAQHTNNESSHVGVTGGGGSGGGGGLPAAPSAPVAPTTTANPGHDGPGGARQPFGVVGDSVTTTQLKLIGVSRDHEVAGAGREAALPTTSPD</sequence>
<gene>
    <name evidence="2" type="ORF">QRX50_05335</name>
</gene>
<proteinExistence type="predicted"/>
<feature type="compositionally biased region" description="Low complexity" evidence="1">
    <location>
        <begin position="146"/>
        <end position="177"/>
    </location>
</feature>
<reference evidence="2 3" key="1">
    <citation type="submission" date="2023-06" db="EMBL/GenBank/DDBJ databases">
        <authorList>
            <person name="Oyuntsetseg B."/>
            <person name="Kim S.B."/>
        </authorList>
    </citation>
    <scope>NUCLEOTIDE SEQUENCE [LARGE SCALE GENOMIC DNA]</scope>
    <source>
        <strain evidence="2 3">2-15</strain>
    </source>
</reference>
<feature type="compositionally biased region" description="Gly residues" evidence="1">
    <location>
        <begin position="402"/>
        <end position="414"/>
    </location>
</feature>
<feature type="region of interest" description="Disordered" evidence="1">
    <location>
        <begin position="386"/>
        <end position="445"/>
    </location>
</feature>
<feature type="compositionally biased region" description="Low complexity" evidence="1">
    <location>
        <begin position="415"/>
        <end position="431"/>
    </location>
</feature>
<evidence type="ECO:0000313" key="3">
    <source>
        <dbReference type="Proteomes" id="UP001236014"/>
    </source>
</evidence>